<dbReference type="PROSITE" id="PS51462">
    <property type="entry name" value="NUDIX"/>
    <property type="match status" value="1"/>
</dbReference>
<dbReference type="PANTHER" id="PTHR12992:SF44">
    <property type="entry name" value="NUDIX HYDROLASE DOMAIN-CONTAINING PROTEIN"/>
    <property type="match status" value="1"/>
</dbReference>
<dbReference type="InterPro" id="IPR000086">
    <property type="entry name" value="NUDIX_hydrolase_dom"/>
</dbReference>
<accession>A0AAF0JC67</accession>
<dbReference type="EMBL" id="CP119965">
    <property type="protein sequence ID" value="WFD40814.1"/>
    <property type="molecule type" value="Genomic_DNA"/>
</dbReference>
<organism evidence="3 4">
    <name type="scientific">Malassezia japonica</name>
    <dbReference type="NCBI Taxonomy" id="223818"/>
    <lineage>
        <taxon>Eukaryota</taxon>
        <taxon>Fungi</taxon>
        <taxon>Dikarya</taxon>
        <taxon>Basidiomycota</taxon>
        <taxon>Ustilaginomycotina</taxon>
        <taxon>Malasseziomycetes</taxon>
        <taxon>Malasseziales</taxon>
        <taxon>Malasseziaceae</taxon>
        <taxon>Malassezia</taxon>
    </lineage>
</organism>
<feature type="domain" description="Nudix hydrolase" evidence="2">
    <location>
        <begin position="31"/>
        <end position="227"/>
    </location>
</feature>
<dbReference type="InterPro" id="IPR045121">
    <property type="entry name" value="CoAse"/>
</dbReference>
<dbReference type="SUPFAM" id="SSF55811">
    <property type="entry name" value="Nudix"/>
    <property type="match status" value="1"/>
</dbReference>
<dbReference type="AlphaFoldDB" id="A0AAF0JC67"/>
<dbReference type="Proteomes" id="UP001217754">
    <property type="component" value="Chromosome 8"/>
</dbReference>
<feature type="region of interest" description="Disordered" evidence="1">
    <location>
        <begin position="264"/>
        <end position="291"/>
    </location>
</feature>
<dbReference type="Gene3D" id="3.90.79.10">
    <property type="entry name" value="Nucleoside Triphosphate Pyrophosphohydrolase"/>
    <property type="match status" value="1"/>
</dbReference>
<dbReference type="RefSeq" id="XP_060123711.1">
    <property type="nucleotide sequence ID" value="XM_060267728.1"/>
</dbReference>
<dbReference type="GO" id="GO:0010945">
    <property type="term" value="F:coenzyme A diphosphatase activity"/>
    <property type="evidence" value="ECO:0007669"/>
    <property type="project" value="InterPro"/>
</dbReference>
<reference evidence="3" key="1">
    <citation type="submission" date="2023-03" db="EMBL/GenBank/DDBJ databases">
        <title>Mating type loci evolution in Malassezia.</title>
        <authorList>
            <person name="Coelho M.A."/>
        </authorList>
    </citation>
    <scope>NUCLEOTIDE SEQUENCE</scope>
    <source>
        <strain evidence="3">CBS 9431</strain>
    </source>
</reference>
<evidence type="ECO:0000256" key="1">
    <source>
        <dbReference type="SAM" id="MobiDB-lite"/>
    </source>
</evidence>
<dbReference type="CDD" id="cd03426">
    <property type="entry name" value="NUDIX_CoAse_Nudt7"/>
    <property type="match status" value="1"/>
</dbReference>
<dbReference type="Pfam" id="PF00293">
    <property type="entry name" value="NUDIX"/>
    <property type="match status" value="1"/>
</dbReference>
<evidence type="ECO:0000313" key="4">
    <source>
        <dbReference type="Proteomes" id="UP001217754"/>
    </source>
</evidence>
<sequence length="426" mass="48479">MSQSLLAHLQHALIRIATISPRVLASPPTQPRRASVALIVRIRPAAEDESWLQSKWRHGEVKEEDAHYFPSMTQQDANGTLSTEARLRQFFSLPWVQRGTAELLFIKRAARENDQWSSHVAFPGGRRDEEDESGLYTAMRETWEEVGIDLAEKEFLQVGHLEDREITSSLGKRLLMILSPYVFLQLSPFSQPPHLQPSEVESAQWVPLNLLFTPKPKWGTIHIDFARHAPRSSAVRGMLRLLIGKMSFRCIELPNRPTALAEINENDPSVSTAGLMPKADLPDAKSEDDDGVTRQLTDSEQDYMEQCTPHLQLWGLTLGMTLDFLAHMSTHNMHLLPRDARSKTIVERVMAYTPSSWLLGAPDGGVPVRKAPSVVEVFPRFSYPDVNFWIWVFGWRYRVIQRGWERSIGTEMERRAHWSGLALAAF</sequence>
<proteinExistence type="predicted"/>
<gene>
    <name evidence="3" type="ORF">MJAP1_003803</name>
</gene>
<keyword evidence="4" id="KW-1185">Reference proteome</keyword>
<evidence type="ECO:0000313" key="3">
    <source>
        <dbReference type="EMBL" id="WFD40814.1"/>
    </source>
</evidence>
<protein>
    <recommendedName>
        <fullName evidence="2">Nudix hydrolase domain-containing protein</fullName>
    </recommendedName>
</protein>
<evidence type="ECO:0000259" key="2">
    <source>
        <dbReference type="PROSITE" id="PS51462"/>
    </source>
</evidence>
<dbReference type="PANTHER" id="PTHR12992">
    <property type="entry name" value="NUDIX HYDROLASE"/>
    <property type="match status" value="1"/>
</dbReference>
<dbReference type="InterPro" id="IPR015797">
    <property type="entry name" value="NUDIX_hydrolase-like_dom_sf"/>
</dbReference>
<name>A0AAF0JC67_9BASI</name>
<dbReference type="GeneID" id="85227454"/>